<dbReference type="EMBL" id="MT142534">
    <property type="protein sequence ID" value="QJA84767.1"/>
    <property type="molecule type" value="Genomic_DNA"/>
</dbReference>
<evidence type="ECO:0000256" key="1">
    <source>
        <dbReference type="SAM" id="MobiDB-lite"/>
    </source>
</evidence>
<evidence type="ECO:0000313" key="4">
    <source>
        <dbReference type="EMBL" id="QJA84767.1"/>
    </source>
</evidence>
<name>A0A6H1ZGC2_9ZZZZ</name>
<evidence type="ECO:0000313" key="3">
    <source>
        <dbReference type="EMBL" id="QJA63260.1"/>
    </source>
</evidence>
<reference evidence="2" key="1">
    <citation type="submission" date="2020-03" db="EMBL/GenBank/DDBJ databases">
        <title>The deep terrestrial virosphere.</title>
        <authorList>
            <person name="Holmfeldt K."/>
            <person name="Nilsson E."/>
            <person name="Simone D."/>
            <person name="Lopez-Fernandez M."/>
            <person name="Wu X."/>
            <person name="de Brujin I."/>
            <person name="Lundin D."/>
            <person name="Andersson A."/>
            <person name="Bertilsson S."/>
            <person name="Dopson M."/>
        </authorList>
    </citation>
    <scope>NUCLEOTIDE SEQUENCE</scope>
    <source>
        <strain evidence="4">MM415A00170</strain>
        <strain evidence="3">MM415B00642</strain>
        <strain evidence="2">TM448A00430</strain>
        <strain evidence="5">TM448B00346</strain>
    </source>
</reference>
<evidence type="ECO:0000313" key="2">
    <source>
        <dbReference type="EMBL" id="QJA46471.1"/>
    </source>
</evidence>
<evidence type="ECO:0000313" key="5">
    <source>
        <dbReference type="EMBL" id="QJH95104.1"/>
    </source>
</evidence>
<proteinExistence type="predicted"/>
<sequence length="320" mass="35893">MTQELTVRQTDVGIFLPPDIVLENARTAANALKQVISLKSKPVILNGEQYLEMEDWELCGQFYGYTVKTGNAEQVEIDGVKGAKAHADLVDMHTGLIIGGAEAYCMRDEEHWNTRPKYEWQGEGANRRRVLVGQEVVPWFQLASMAQTRAGAKAFRNRLAWVVVLAGYRPTPAEEMTEGTVSEAVAERRTVDKSDHYCKIHNVNFFKKGKMKNYAHPIEGTDSWCSEANKPPKSELVSGPVSDNAPVEEETPPGVDVMSKEALLKMVHKDLGDFYQACYDYLNMSKSVVDMGTTIFDKRDAGQRQRAWAELVEKHYGKEG</sequence>
<gene>
    <name evidence="4" type="ORF">MM415A00170_0031</name>
    <name evidence="3" type="ORF">MM415B00642_0029</name>
    <name evidence="2" type="ORF">TM448A00430_0028</name>
    <name evidence="5" type="ORF">TM448B00346_0002</name>
</gene>
<protein>
    <submittedName>
        <fullName evidence="2">Uncharacterized protein</fullName>
    </submittedName>
</protein>
<dbReference type="EMBL" id="MT141493">
    <property type="protein sequence ID" value="QJA63260.1"/>
    <property type="molecule type" value="Genomic_DNA"/>
</dbReference>
<dbReference type="EMBL" id="MT144011">
    <property type="protein sequence ID" value="QJA46471.1"/>
    <property type="molecule type" value="Genomic_DNA"/>
</dbReference>
<dbReference type="EMBL" id="MT144613">
    <property type="protein sequence ID" value="QJH95104.1"/>
    <property type="molecule type" value="Genomic_DNA"/>
</dbReference>
<dbReference type="AlphaFoldDB" id="A0A6H1ZGC2"/>
<accession>A0A6H1ZGC2</accession>
<organism evidence="2">
    <name type="scientific">viral metagenome</name>
    <dbReference type="NCBI Taxonomy" id="1070528"/>
    <lineage>
        <taxon>unclassified sequences</taxon>
        <taxon>metagenomes</taxon>
        <taxon>organismal metagenomes</taxon>
    </lineage>
</organism>
<feature type="region of interest" description="Disordered" evidence="1">
    <location>
        <begin position="226"/>
        <end position="253"/>
    </location>
</feature>